<dbReference type="PRINTS" id="PR00081">
    <property type="entry name" value="GDHRDH"/>
</dbReference>
<protein>
    <submittedName>
        <fullName evidence="3">Uncharacterized protein</fullName>
    </submittedName>
</protein>
<dbReference type="SUPFAM" id="SSF51735">
    <property type="entry name" value="NAD(P)-binding Rossmann-fold domains"/>
    <property type="match status" value="1"/>
</dbReference>
<reference evidence="3 4" key="1">
    <citation type="submission" date="2018-04" db="EMBL/GenBank/DDBJ databases">
        <title>The genome of golden apple snail Pomacea canaliculata provides insight into stress tolerance and invasive adaptation.</title>
        <authorList>
            <person name="Liu C."/>
            <person name="Liu B."/>
            <person name="Ren Y."/>
            <person name="Zhang Y."/>
            <person name="Wang H."/>
            <person name="Li S."/>
            <person name="Jiang F."/>
            <person name="Yin L."/>
            <person name="Zhang G."/>
            <person name="Qian W."/>
            <person name="Fan W."/>
        </authorList>
    </citation>
    <scope>NUCLEOTIDE SEQUENCE [LARGE SCALE GENOMIC DNA]</scope>
    <source>
        <strain evidence="3">SZHN2017</strain>
        <tissue evidence="3">Muscle</tissue>
    </source>
</reference>
<evidence type="ECO:0000313" key="3">
    <source>
        <dbReference type="EMBL" id="PVD38343.1"/>
    </source>
</evidence>
<dbReference type="Pfam" id="PF00106">
    <property type="entry name" value="adh_short"/>
    <property type="match status" value="1"/>
</dbReference>
<dbReference type="OrthoDB" id="2102561at2759"/>
<comment type="similarity">
    <text evidence="2">Belongs to the short-chain dehydrogenases/reductases (SDR) family.</text>
</comment>
<dbReference type="Gene3D" id="3.40.50.720">
    <property type="entry name" value="NAD(P)-binding Rossmann-like Domain"/>
    <property type="match status" value="1"/>
</dbReference>
<organism evidence="3 4">
    <name type="scientific">Pomacea canaliculata</name>
    <name type="common">Golden apple snail</name>
    <dbReference type="NCBI Taxonomy" id="400727"/>
    <lineage>
        <taxon>Eukaryota</taxon>
        <taxon>Metazoa</taxon>
        <taxon>Spiralia</taxon>
        <taxon>Lophotrochozoa</taxon>
        <taxon>Mollusca</taxon>
        <taxon>Gastropoda</taxon>
        <taxon>Caenogastropoda</taxon>
        <taxon>Architaenioglossa</taxon>
        <taxon>Ampullarioidea</taxon>
        <taxon>Ampullariidae</taxon>
        <taxon>Pomacea</taxon>
    </lineage>
</organism>
<evidence type="ECO:0000256" key="1">
    <source>
        <dbReference type="ARBA" id="ARBA00023002"/>
    </source>
</evidence>
<evidence type="ECO:0000313" key="4">
    <source>
        <dbReference type="Proteomes" id="UP000245119"/>
    </source>
</evidence>
<dbReference type="InterPro" id="IPR002347">
    <property type="entry name" value="SDR_fam"/>
</dbReference>
<keyword evidence="4" id="KW-1185">Reference proteome</keyword>
<dbReference type="Proteomes" id="UP000245119">
    <property type="component" value="Linkage Group LG1"/>
</dbReference>
<sequence>MLHVLGALALAAVVLFLLNVIVRRRTVIPGGKAVLITGCDHGFGCMLAEALDILGYRVFAGCLNAAGDGAKELKQKTSSNLVIVQLDVTSDVQVAEARATVERSLDGCCMWAVINNAGIAAFAETEWCSLDAYQNMMDVNWMGTVRVTKTFLPLVRAARGRIINVVSLAGRIALPGFTSYSSSKFALIGFSDSLRREMIKFGVKVITIEPTLYRTALSDCDALTRQNERMWNMASEEVRHDYGETYFRSFLTKLKYVPAILPAKPERSCGRSCALGHLCVPLHPLRARPLQRSAAFRYLCFDAESFRRLRADYAA</sequence>
<keyword evidence="1" id="KW-0560">Oxidoreductase</keyword>
<dbReference type="PROSITE" id="PS00061">
    <property type="entry name" value="ADH_SHORT"/>
    <property type="match status" value="1"/>
</dbReference>
<dbReference type="PRINTS" id="PR00080">
    <property type="entry name" value="SDRFAMILY"/>
</dbReference>
<dbReference type="AlphaFoldDB" id="A0A2T7PY44"/>
<dbReference type="EMBL" id="PZQS01000001">
    <property type="protein sequence ID" value="PVD38343.1"/>
    <property type="molecule type" value="Genomic_DNA"/>
</dbReference>
<dbReference type="InterPro" id="IPR036291">
    <property type="entry name" value="NAD(P)-bd_dom_sf"/>
</dbReference>
<proteinExistence type="inferred from homology"/>
<comment type="caution">
    <text evidence="3">The sequence shown here is derived from an EMBL/GenBank/DDBJ whole genome shotgun (WGS) entry which is preliminary data.</text>
</comment>
<gene>
    <name evidence="3" type="ORF">C0Q70_00956</name>
</gene>
<evidence type="ECO:0000256" key="2">
    <source>
        <dbReference type="RuleBase" id="RU000363"/>
    </source>
</evidence>
<dbReference type="PANTHER" id="PTHR43313">
    <property type="entry name" value="SHORT-CHAIN DEHYDROGENASE/REDUCTASE FAMILY 9C"/>
    <property type="match status" value="1"/>
</dbReference>
<dbReference type="PANTHER" id="PTHR43313:SF36">
    <property type="entry name" value="D-BETA-HYDROXYBUTYRATE DEHYDROGENASE, MITOCHONDRIAL"/>
    <property type="match status" value="1"/>
</dbReference>
<dbReference type="InterPro" id="IPR020904">
    <property type="entry name" value="Sc_DH/Rdtase_CS"/>
</dbReference>
<dbReference type="GO" id="GO:0016491">
    <property type="term" value="F:oxidoreductase activity"/>
    <property type="evidence" value="ECO:0007669"/>
    <property type="project" value="UniProtKB-KW"/>
</dbReference>
<dbReference type="GO" id="GO:0008202">
    <property type="term" value="P:steroid metabolic process"/>
    <property type="evidence" value="ECO:0007669"/>
    <property type="project" value="TreeGrafter"/>
</dbReference>
<accession>A0A2T7PY44</accession>
<dbReference type="OMA" id="SWQDTPE"/>
<name>A0A2T7PY44_POMCA</name>